<comment type="subcellular location">
    <subcellularLocation>
        <location evidence="2">Cytoplasm</location>
    </subcellularLocation>
    <subcellularLocation>
        <location evidence="1">Nucleus</location>
    </subcellularLocation>
</comment>
<reference evidence="9 10" key="1">
    <citation type="journal article" date="2017" name="PLoS Biol.">
        <title>The sea cucumber genome provides insights into morphological evolution and visceral regeneration.</title>
        <authorList>
            <person name="Zhang X."/>
            <person name="Sun L."/>
            <person name="Yuan J."/>
            <person name="Sun Y."/>
            <person name="Gao Y."/>
            <person name="Zhang L."/>
            <person name="Li S."/>
            <person name="Dai H."/>
            <person name="Hamel J.F."/>
            <person name="Liu C."/>
            <person name="Yu Y."/>
            <person name="Liu S."/>
            <person name="Lin W."/>
            <person name="Guo K."/>
            <person name="Jin S."/>
            <person name="Xu P."/>
            <person name="Storey K.B."/>
            <person name="Huan P."/>
            <person name="Zhang T."/>
            <person name="Zhou Y."/>
            <person name="Zhang J."/>
            <person name="Lin C."/>
            <person name="Li X."/>
            <person name="Xing L."/>
            <person name="Huo D."/>
            <person name="Sun M."/>
            <person name="Wang L."/>
            <person name="Mercier A."/>
            <person name="Li F."/>
            <person name="Yang H."/>
            <person name="Xiang J."/>
        </authorList>
    </citation>
    <scope>NUCLEOTIDE SEQUENCE [LARGE SCALE GENOMIC DNA]</scope>
    <source>
        <strain evidence="9">Shaxun</strain>
        <tissue evidence="9">Muscle</tissue>
    </source>
</reference>
<evidence type="ECO:0000256" key="3">
    <source>
        <dbReference type="ARBA" id="ARBA00005902"/>
    </source>
</evidence>
<feature type="binding site" evidence="6">
    <location>
        <position position="201"/>
    </location>
    <ligand>
        <name>Mg(2+)</name>
        <dbReference type="ChEBI" id="CHEBI:18420"/>
    </ligand>
</feature>
<dbReference type="GO" id="GO:0043565">
    <property type="term" value="F:sequence-specific DNA binding"/>
    <property type="evidence" value="ECO:0007669"/>
    <property type="project" value="InterPro"/>
</dbReference>
<dbReference type="GO" id="GO:0005737">
    <property type="term" value="C:cytoplasm"/>
    <property type="evidence" value="ECO:0007669"/>
    <property type="project" value="UniProtKB-SubCell"/>
</dbReference>
<organism evidence="9 10">
    <name type="scientific">Stichopus japonicus</name>
    <name type="common">Sea cucumber</name>
    <dbReference type="NCBI Taxonomy" id="307972"/>
    <lineage>
        <taxon>Eukaryota</taxon>
        <taxon>Metazoa</taxon>
        <taxon>Echinodermata</taxon>
        <taxon>Eleutherozoa</taxon>
        <taxon>Echinozoa</taxon>
        <taxon>Holothuroidea</taxon>
        <taxon>Aspidochirotacea</taxon>
        <taxon>Aspidochirotida</taxon>
        <taxon>Stichopodidae</taxon>
        <taxon>Apostichopus</taxon>
    </lineage>
</organism>
<dbReference type="Gene3D" id="1.20.58.200">
    <property type="entry name" value="Translin, domain 2"/>
    <property type="match status" value="1"/>
</dbReference>
<dbReference type="PANTHER" id="PTHR10741">
    <property type="entry name" value="TRANSLIN AND TRANSLIN ASSOCIATED PROTEIN X"/>
    <property type="match status" value="1"/>
</dbReference>
<feature type="compositionally biased region" description="Basic and acidic residues" evidence="7">
    <location>
        <begin position="145"/>
        <end position="155"/>
    </location>
</feature>
<dbReference type="OrthoDB" id="31005at2759"/>
<evidence type="ECO:0000256" key="6">
    <source>
        <dbReference type="PIRSR" id="PIRSR602848-1"/>
    </source>
</evidence>
<comment type="caution">
    <text evidence="9">The sequence shown here is derived from an EMBL/GenBank/DDBJ whole genome shotgun (WGS) entry which is preliminary data.</text>
</comment>
<keyword evidence="10" id="KW-1185">Reference proteome</keyword>
<dbReference type="GO" id="GO:0005634">
    <property type="term" value="C:nucleus"/>
    <property type="evidence" value="ECO:0007669"/>
    <property type="project" value="UniProtKB-SubCell"/>
</dbReference>
<dbReference type="GO" id="GO:0046872">
    <property type="term" value="F:metal ion binding"/>
    <property type="evidence" value="ECO:0007669"/>
    <property type="project" value="UniProtKB-KW"/>
</dbReference>
<dbReference type="FunFam" id="1.20.58.200:FF:000001">
    <property type="entry name" value="Translin-associated factor X"/>
    <property type="match status" value="1"/>
</dbReference>
<gene>
    <name evidence="9" type="ORF">BSL78_23558</name>
</gene>
<dbReference type="SUPFAM" id="SSF74784">
    <property type="entry name" value="Translin"/>
    <property type="match status" value="1"/>
</dbReference>
<dbReference type="InterPro" id="IPR016068">
    <property type="entry name" value="Translin_N"/>
</dbReference>
<dbReference type="InterPro" id="IPR002848">
    <property type="entry name" value="Translin_fam"/>
</dbReference>
<keyword evidence="6" id="KW-0460">Magnesium</keyword>
<feature type="chain" id="PRO_5013674684" evidence="8">
    <location>
        <begin position="28"/>
        <end position="296"/>
    </location>
</feature>
<evidence type="ECO:0000256" key="1">
    <source>
        <dbReference type="ARBA" id="ARBA00004123"/>
    </source>
</evidence>
<keyword evidence="6" id="KW-0479">Metal-binding</keyword>
<dbReference type="Proteomes" id="UP000230750">
    <property type="component" value="Unassembled WGS sequence"/>
</dbReference>
<dbReference type="Gene3D" id="1.20.58.190">
    <property type="entry name" value="Translin, domain 1"/>
    <property type="match status" value="1"/>
</dbReference>
<evidence type="ECO:0000256" key="4">
    <source>
        <dbReference type="ARBA" id="ARBA00022490"/>
    </source>
</evidence>
<comment type="similarity">
    <text evidence="3">Belongs to the translin family.</text>
</comment>
<accession>A0A2G8JV75</accession>
<feature type="binding site" evidence="6">
    <location>
        <position position="114"/>
    </location>
    <ligand>
        <name>Mg(2+)</name>
        <dbReference type="ChEBI" id="CHEBI:18420"/>
    </ligand>
</feature>
<sequence length="296" mass="33927">MYSTPMVTPTHCIPILILSFLFGSVFQQELDTKHDKYERIVKLSRDITIESKRIIFLLHRISGDSNKDDVMEEACDRISDIQSSLLSKVAEELVSEDMFQFLHAFTAGLQEYIEAVAFYVYVKHGCLVTKRELEEKYLRLRKSPTAKEGEPKSQETEATSSPEDKAPIAKEPEDIQTKPEPISFDIPPLEFILGLADFTGELMRLCINSIGDGDLQLPFDVVDFLRKVYDGFQLVGNQSGRELTRKVRTLRQSLWKVENVCYTLQVRVLDTQAHVTGRYKYERKGDESYGKPEIET</sequence>
<name>A0A2G8JV75_STIJA</name>
<evidence type="ECO:0000313" key="10">
    <source>
        <dbReference type="Proteomes" id="UP000230750"/>
    </source>
</evidence>
<dbReference type="AlphaFoldDB" id="A0A2G8JV75"/>
<keyword evidence="4" id="KW-0963">Cytoplasm</keyword>
<feature type="region of interest" description="Disordered" evidence="7">
    <location>
        <begin position="142"/>
        <end position="182"/>
    </location>
</feature>
<protein>
    <submittedName>
        <fullName evidence="9">Putative translin-associated protein X</fullName>
    </submittedName>
</protein>
<dbReference type="InterPro" id="IPR036081">
    <property type="entry name" value="Translin_sf"/>
</dbReference>
<proteinExistence type="inferred from homology"/>
<dbReference type="Pfam" id="PF01997">
    <property type="entry name" value="Translin"/>
    <property type="match status" value="1"/>
</dbReference>
<dbReference type="InterPro" id="IPR016069">
    <property type="entry name" value="Translin_C"/>
</dbReference>
<dbReference type="EMBL" id="MRZV01001222">
    <property type="protein sequence ID" value="PIK39595.1"/>
    <property type="molecule type" value="Genomic_DNA"/>
</dbReference>
<feature type="compositionally biased region" description="Basic and acidic residues" evidence="7">
    <location>
        <begin position="162"/>
        <end position="177"/>
    </location>
</feature>
<evidence type="ECO:0000256" key="7">
    <source>
        <dbReference type="SAM" id="MobiDB-lite"/>
    </source>
</evidence>
<keyword evidence="5" id="KW-0539">Nucleus</keyword>
<keyword evidence="8" id="KW-0732">Signal</keyword>
<feature type="signal peptide" evidence="8">
    <location>
        <begin position="1"/>
        <end position="27"/>
    </location>
</feature>
<evidence type="ECO:0000256" key="8">
    <source>
        <dbReference type="SAM" id="SignalP"/>
    </source>
</evidence>
<evidence type="ECO:0000313" key="9">
    <source>
        <dbReference type="EMBL" id="PIK39595.1"/>
    </source>
</evidence>
<dbReference type="STRING" id="307972.A0A2G8JV75"/>
<evidence type="ECO:0000256" key="2">
    <source>
        <dbReference type="ARBA" id="ARBA00004496"/>
    </source>
</evidence>
<evidence type="ECO:0000256" key="5">
    <source>
        <dbReference type="ARBA" id="ARBA00023242"/>
    </source>
</evidence>
<dbReference type="CDD" id="cd14820">
    <property type="entry name" value="TRAX"/>
    <property type="match status" value="1"/>
</dbReference>